<dbReference type="PANTHER" id="PTHR47268">
    <property type="entry name" value="ACYLPHOSPHATASE"/>
    <property type="match status" value="1"/>
</dbReference>
<dbReference type="PROSITE" id="PS00151">
    <property type="entry name" value="ACYLPHOSPHATASE_2"/>
    <property type="match status" value="1"/>
</dbReference>
<accession>A0A9Q3ZGE8</accession>
<dbReference type="Pfam" id="PF00708">
    <property type="entry name" value="Acylphosphatase"/>
    <property type="match status" value="1"/>
</dbReference>
<feature type="active site" evidence="5">
    <location>
        <position position="36"/>
    </location>
</feature>
<dbReference type="EMBL" id="JAJVKT010000013">
    <property type="protein sequence ID" value="MCE7509324.1"/>
    <property type="molecule type" value="Genomic_DNA"/>
</dbReference>
<feature type="region of interest" description="Disordered" evidence="8">
    <location>
        <begin position="70"/>
        <end position="89"/>
    </location>
</feature>
<dbReference type="EC" id="3.6.1.7" evidence="2 5"/>
<dbReference type="Proteomes" id="UP001107961">
    <property type="component" value="Unassembled WGS sequence"/>
</dbReference>
<reference evidence="10" key="1">
    <citation type="submission" date="2022-01" db="EMBL/GenBank/DDBJ databases">
        <authorList>
            <person name="Karlyshev A.V."/>
            <person name="Jaspars M."/>
        </authorList>
    </citation>
    <scope>NUCLEOTIDE SEQUENCE</scope>
    <source>
        <strain evidence="10">AGSA3-2</strain>
    </source>
</reference>
<feature type="compositionally biased region" description="Basic and acidic residues" evidence="8">
    <location>
        <begin position="77"/>
        <end position="89"/>
    </location>
</feature>
<dbReference type="Gene3D" id="3.30.70.100">
    <property type="match status" value="1"/>
</dbReference>
<comment type="caution">
    <text evidence="10">The sequence shown here is derived from an EMBL/GenBank/DDBJ whole genome shotgun (WGS) entry which is preliminary data.</text>
</comment>
<feature type="active site" evidence="5">
    <location>
        <position position="18"/>
    </location>
</feature>
<comment type="catalytic activity">
    <reaction evidence="4 5 6">
        <text>an acyl phosphate + H2O = a carboxylate + phosphate + H(+)</text>
        <dbReference type="Rhea" id="RHEA:14965"/>
        <dbReference type="ChEBI" id="CHEBI:15377"/>
        <dbReference type="ChEBI" id="CHEBI:15378"/>
        <dbReference type="ChEBI" id="CHEBI:29067"/>
        <dbReference type="ChEBI" id="CHEBI:43474"/>
        <dbReference type="ChEBI" id="CHEBI:59918"/>
        <dbReference type="EC" id="3.6.1.7"/>
    </reaction>
</comment>
<evidence type="ECO:0000256" key="3">
    <source>
        <dbReference type="ARBA" id="ARBA00015991"/>
    </source>
</evidence>
<dbReference type="RefSeq" id="WP_080531874.1">
    <property type="nucleotide sequence ID" value="NZ_CBDDTQ010000005.1"/>
</dbReference>
<evidence type="ECO:0000256" key="8">
    <source>
        <dbReference type="SAM" id="MobiDB-lite"/>
    </source>
</evidence>
<dbReference type="GO" id="GO:0003998">
    <property type="term" value="F:acylphosphatase activity"/>
    <property type="evidence" value="ECO:0007669"/>
    <property type="project" value="UniProtKB-EC"/>
</dbReference>
<dbReference type="InterPro" id="IPR036046">
    <property type="entry name" value="Acylphosphatase-like_dom_sf"/>
</dbReference>
<dbReference type="InterPro" id="IPR020456">
    <property type="entry name" value="Acylphosphatase"/>
</dbReference>
<dbReference type="PRINTS" id="PR00112">
    <property type="entry name" value="ACYLPHPHTASE"/>
</dbReference>
<evidence type="ECO:0000256" key="5">
    <source>
        <dbReference type="PROSITE-ProRule" id="PRU00520"/>
    </source>
</evidence>
<evidence type="ECO:0000256" key="1">
    <source>
        <dbReference type="ARBA" id="ARBA00005614"/>
    </source>
</evidence>
<comment type="similarity">
    <text evidence="1 7">Belongs to the acylphosphatase family.</text>
</comment>
<evidence type="ECO:0000256" key="6">
    <source>
        <dbReference type="RuleBase" id="RU000553"/>
    </source>
</evidence>
<dbReference type="KEGG" id="axe:P40_08945"/>
<protein>
    <recommendedName>
        <fullName evidence="3 5">Acylphosphatase</fullName>
        <ecNumber evidence="2 5">3.6.1.7</ecNumber>
    </recommendedName>
</protein>
<evidence type="ECO:0000259" key="9">
    <source>
        <dbReference type="PROSITE" id="PS51160"/>
    </source>
</evidence>
<evidence type="ECO:0000256" key="2">
    <source>
        <dbReference type="ARBA" id="ARBA00012150"/>
    </source>
</evidence>
<dbReference type="InterPro" id="IPR001792">
    <property type="entry name" value="Acylphosphatase-like_dom"/>
</dbReference>
<dbReference type="PANTHER" id="PTHR47268:SF4">
    <property type="entry name" value="ACYLPHOSPHATASE"/>
    <property type="match status" value="1"/>
</dbReference>
<dbReference type="InterPro" id="IPR017968">
    <property type="entry name" value="Acylphosphatase_CS"/>
</dbReference>
<evidence type="ECO:0000313" key="11">
    <source>
        <dbReference type="Proteomes" id="UP001107961"/>
    </source>
</evidence>
<dbReference type="PROSITE" id="PS00150">
    <property type="entry name" value="ACYLPHOSPHATASE_1"/>
    <property type="match status" value="1"/>
</dbReference>
<proteinExistence type="inferred from homology"/>
<dbReference type="SUPFAM" id="SSF54975">
    <property type="entry name" value="Acylphosphatase/BLUF domain-like"/>
    <property type="match status" value="1"/>
</dbReference>
<evidence type="ECO:0000313" key="10">
    <source>
        <dbReference type="EMBL" id="MCE7509324.1"/>
    </source>
</evidence>
<evidence type="ECO:0000256" key="4">
    <source>
        <dbReference type="ARBA" id="ARBA00047645"/>
    </source>
</evidence>
<dbReference type="AlphaFoldDB" id="A0A9Q3ZGE8"/>
<evidence type="ECO:0000256" key="7">
    <source>
        <dbReference type="RuleBase" id="RU004168"/>
    </source>
</evidence>
<dbReference type="PROSITE" id="PS51160">
    <property type="entry name" value="ACYLPHOSPHATASE_3"/>
    <property type="match status" value="1"/>
</dbReference>
<gene>
    <name evidence="10" type="ORF">LZG35_11805</name>
</gene>
<sequence length="89" mass="10137">MIARQVVVRGRVQGVYFRASTCDEARRHGVVGWVRNLEDGGVEAWLEGSEEAVSALLAWMRRGPTRARVTDVTQTERSPRDYEDFEVSR</sequence>
<organism evidence="10 11">
    <name type="scientific">Alloalcanivorax xenomutans</name>
    <dbReference type="NCBI Taxonomy" id="1094342"/>
    <lineage>
        <taxon>Bacteria</taxon>
        <taxon>Pseudomonadati</taxon>
        <taxon>Pseudomonadota</taxon>
        <taxon>Gammaproteobacteria</taxon>
        <taxon>Oceanospirillales</taxon>
        <taxon>Alcanivoracaceae</taxon>
        <taxon>Alloalcanivorax</taxon>
    </lineage>
</organism>
<feature type="domain" description="Acylphosphatase-like" evidence="9">
    <location>
        <begin position="3"/>
        <end position="89"/>
    </location>
</feature>
<keyword evidence="11" id="KW-1185">Reference proteome</keyword>
<keyword evidence="5 6" id="KW-0378">Hydrolase</keyword>
<name>A0A9Q3ZGE8_9GAMM</name>